<feature type="compositionally biased region" description="Polar residues" evidence="1">
    <location>
        <begin position="717"/>
        <end position="742"/>
    </location>
</feature>
<dbReference type="RefSeq" id="XP_007835325.1">
    <property type="nucleotide sequence ID" value="XM_007837134.1"/>
</dbReference>
<feature type="region of interest" description="Disordered" evidence="1">
    <location>
        <begin position="823"/>
        <end position="850"/>
    </location>
</feature>
<feature type="compositionally biased region" description="Low complexity" evidence="1">
    <location>
        <begin position="23"/>
        <end position="35"/>
    </location>
</feature>
<protein>
    <submittedName>
        <fullName evidence="2">Uncharacterized protein</fullName>
    </submittedName>
</protein>
<gene>
    <name evidence="2" type="ORF">PFICI_08553</name>
</gene>
<feature type="compositionally biased region" description="Acidic residues" evidence="1">
    <location>
        <begin position="74"/>
        <end position="84"/>
    </location>
</feature>
<feature type="compositionally biased region" description="Polar residues" evidence="1">
    <location>
        <begin position="767"/>
        <end position="778"/>
    </location>
</feature>
<feature type="compositionally biased region" description="Polar residues" evidence="1">
    <location>
        <begin position="1032"/>
        <end position="1043"/>
    </location>
</feature>
<dbReference type="GeneID" id="19273566"/>
<dbReference type="AlphaFoldDB" id="W3WXX9"/>
<feature type="compositionally biased region" description="Polar residues" evidence="1">
    <location>
        <begin position="968"/>
        <end position="986"/>
    </location>
</feature>
<keyword evidence="3" id="KW-1185">Reference proteome</keyword>
<feature type="compositionally biased region" description="Low complexity" evidence="1">
    <location>
        <begin position="108"/>
        <end position="122"/>
    </location>
</feature>
<feature type="region of interest" description="Disordered" evidence="1">
    <location>
        <begin position="710"/>
        <end position="778"/>
    </location>
</feature>
<feature type="compositionally biased region" description="Basic and acidic residues" evidence="1">
    <location>
        <begin position="318"/>
        <end position="333"/>
    </location>
</feature>
<feature type="compositionally biased region" description="Polar residues" evidence="1">
    <location>
        <begin position="916"/>
        <end position="925"/>
    </location>
</feature>
<feature type="region of interest" description="Disordered" evidence="1">
    <location>
        <begin position="141"/>
        <end position="183"/>
    </location>
</feature>
<dbReference type="Proteomes" id="UP000030651">
    <property type="component" value="Unassembled WGS sequence"/>
</dbReference>
<dbReference type="InParanoid" id="W3WXX9"/>
<dbReference type="eggNOG" id="ENOG502RJV1">
    <property type="taxonomic scope" value="Eukaryota"/>
</dbReference>
<evidence type="ECO:0000313" key="3">
    <source>
        <dbReference type="Proteomes" id="UP000030651"/>
    </source>
</evidence>
<sequence>MPALCCCSSRGAYPSGDRSTPIAQLPARPAQARLPRAQRKGQNHDGPAVMIDTPAPSLVATPRQQAVLDPTVIEVDDSDSEDEPSDLRTPPTTALGALKTKLIRRLSQKSQSKRQSQQSIGSSEEELARRAELRRLRQKRIQGELSTETDLVNSGHDHVPSRRTSPSPSERPDITGGGPRDTIEFSVCDIDTATSNSSDSPAREMIAVALPIVVSTGTSLCRHGSCPTSATSPCEPSAPHARQALREHRSVPKMLLSPQMEPPTLSDTSTTSSVASWRLSYSAGHLAEYIGALPDADPESEEMVKHASGQQPTIPRNDANDDTERPHDERLPHAPDAPSRSSTNRRMDHENKSFAAGSHADETNFEQSTAIFHDTTHSEHFSPLDLWLRVSNTLQSISHSSTRRNSDSVLEGRPERPLLSDLDPNTKNARGRPSSSSSQSGMNQNLLKISSCFPTNEKLNAPSTQHWEPAEQLVQHTTLSRDDRQGLAVVNSPADPAPGLADAECTPSAQRNDTKRSAGYLNEIECDKASGKLLSDTTRLDSNDSGAEFCETEPAQTSTQRTVESERDRLHPTPAGLDPVSASVINEQAEMKTDSTDFCEQLQVRESIDSRLRPLVENSQARSIKKTSLFARLFPSKAKPRNTLRKHQSERDNSRTVNDGPRNHATPNSSQYATQERRGQQFSNEGGNLKLEETATDLWQRAVRLEAERREGCARNQPESQYEEQTPQVVIQDSRGMSTNDVVPTGPHTREASSVYSRSHNEDGSGIPSTPSRPLTGQDEMQITSTSLESSSRILKEWQHQVQTERSDAEQTPSFRTHIYATQRRQGVPESWAKWPSHDREERNGATGVDDLVTPKDFAVAEASVAGLTKWSTDKEIKVDDLDEGHATPERRSFSNKFGRTLRESLAKLRPERDGPNTNRINLSTHARKRPCSSGSLEYPELELLPQNGGYKELEALEKTIDHLKRPSMTSGTRSRGLSGASSRTPLSLRFAQEVQSLQNYDRSGSPDTGDFPNTVALQPPNTPVEKRELSQARSGASQQYGTPLTHGSYEDCVPTHMLDENDSAKSDTELAVRRTKSVLDLSTAEHTKKYCTWNGRSKSVSLKRLRASRSE</sequence>
<feature type="region of interest" description="Disordered" evidence="1">
    <location>
        <begin position="298"/>
        <end position="347"/>
    </location>
</feature>
<dbReference type="EMBL" id="KI912114">
    <property type="protein sequence ID" value="ETS78700.1"/>
    <property type="molecule type" value="Genomic_DNA"/>
</dbReference>
<dbReference type="OMA" id="GREINYM"/>
<feature type="compositionally biased region" description="Polar residues" evidence="1">
    <location>
        <begin position="665"/>
        <end position="681"/>
    </location>
</feature>
<feature type="region of interest" description="Disordered" evidence="1">
    <location>
        <begin position="397"/>
        <end position="443"/>
    </location>
</feature>
<feature type="compositionally biased region" description="Basic and acidic residues" evidence="1">
    <location>
        <begin position="404"/>
        <end position="418"/>
    </location>
</feature>
<feature type="region of interest" description="Disordered" evidence="1">
    <location>
        <begin position="964"/>
        <end position="987"/>
    </location>
</feature>
<feature type="region of interest" description="Disordered" evidence="1">
    <location>
        <begin position="492"/>
        <end position="516"/>
    </location>
</feature>
<feature type="region of interest" description="Disordered" evidence="1">
    <location>
        <begin position="1000"/>
        <end position="1046"/>
    </location>
</feature>
<accession>W3WXX9</accession>
<organism evidence="2 3">
    <name type="scientific">Pestalotiopsis fici (strain W106-1 / CGMCC3.15140)</name>
    <dbReference type="NCBI Taxonomy" id="1229662"/>
    <lineage>
        <taxon>Eukaryota</taxon>
        <taxon>Fungi</taxon>
        <taxon>Dikarya</taxon>
        <taxon>Ascomycota</taxon>
        <taxon>Pezizomycotina</taxon>
        <taxon>Sordariomycetes</taxon>
        <taxon>Xylariomycetidae</taxon>
        <taxon>Amphisphaeriales</taxon>
        <taxon>Sporocadaceae</taxon>
        <taxon>Pestalotiopsis</taxon>
    </lineage>
</organism>
<feature type="region of interest" description="Disordered" evidence="1">
    <location>
        <begin position="535"/>
        <end position="579"/>
    </location>
</feature>
<dbReference type="OrthoDB" id="3437384at2759"/>
<dbReference type="HOGENOM" id="CLU_293205_0_0_1"/>
<reference evidence="3" key="1">
    <citation type="journal article" date="2015" name="BMC Genomics">
        <title>Genomic and transcriptomic analysis of the endophytic fungus Pestalotiopsis fici reveals its lifestyle and high potential for synthesis of natural products.</title>
        <authorList>
            <person name="Wang X."/>
            <person name="Zhang X."/>
            <person name="Liu L."/>
            <person name="Xiang M."/>
            <person name="Wang W."/>
            <person name="Sun X."/>
            <person name="Che Y."/>
            <person name="Guo L."/>
            <person name="Liu G."/>
            <person name="Guo L."/>
            <person name="Wang C."/>
            <person name="Yin W.B."/>
            <person name="Stadler M."/>
            <person name="Zhang X."/>
            <person name="Liu X."/>
        </authorList>
    </citation>
    <scope>NUCLEOTIDE SEQUENCE [LARGE SCALE GENOMIC DNA]</scope>
    <source>
        <strain evidence="3">W106-1 / CGMCC3.15140</strain>
    </source>
</reference>
<evidence type="ECO:0000256" key="1">
    <source>
        <dbReference type="SAM" id="MobiDB-lite"/>
    </source>
</evidence>
<evidence type="ECO:0000313" key="2">
    <source>
        <dbReference type="EMBL" id="ETS78700.1"/>
    </source>
</evidence>
<feature type="region of interest" description="Disordered" evidence="1">
    <location>
        <begin position="634"/>
        <end position="681"/>
    </location>
</feature>
<dbReference type="KEGG" id="pfy:PFICI_08553"/>
<proteinExistence type="predicted"/>
<name>W3WXX9_PESFW</name>
<feature type="region of interest" description="Disordered" evidence="1">
    <location>
        <begin position="11"/>
        <end position="127"/>
    </location>
</feature>
<feature type="region of interest" description="Disordered" evidence="1">
    <location>
        <begin position="910"/>
        <end position="934"/>
    </location>
</feature>